<dbReference type="AlphaFoldDB" id="X7ZET0"/>
<reference evidence="2" key="1">
    <citation type="submission" date="2014-01" db="EMBL/GenBank/DDBJ databases">
        <authorList>
            <person name="Brown-Elliot B."/>
            <person name="Wallace R."/>
            <person name="Lenaerts A."/>
            <person name="Ordway D."/>
            <person name="DeGroote M.A."/>
            <person name="Parker T."/>
            <person name="Sizemore C."/>
            <person name="Tallon L.J."/>
            <person name="Sadzewicz L.K."/>
            <person name="Sengamalay N."/>
            <person name="Fraser C.M."/>
            <person name="Hine E."/>
            <person name="Shefchek K.A."/>
            <person name="Das S.P."/>
            <person name="Tettelin H."/>
        </authorList>
    </citation>
    <scope>NUCLEOTIDE SEQUENCE [LARGE SCALE GENOMIC DNA]</scope>
    <source>
        <strain evidence="2">4042</strain>
    </source>
</reference>
<dbReference type="EMBL" id="JAOB01000077">
    <property type="protein sequence ID" value="EUA17223.1"/>
    <property type="molecule type" value="Genomic_DNA"/>
</dbReference>
<comment type="caution">
    <text evidence="2">The sequence shown here is derived from an EMBL/GenBank/DDBJ whole genome shotgun (WGS) entry which is preliminary data.</text>
</comment>
<protein>
    <submittedName>
        <fullName evidence="2">Uncharacterized protein</fullName>
    </submittedName>
</protein>
<feature type="region of interest" description="Disordered" evidence="1">
    <location>
        <begin position="1"/>
        <end position="21"/>
    </location>
</feature>
<evidence type="ECO:0000256" key="1">
    <source>
        <dbReference type="SAM" id="MobiDB-lite"/>
    </source>
</evidence>
<evidence type="ECO:0000313" key="2">
    <source>
        <dbReference type="EMBL" id="EUA17223.1"/>
    </source>
</evidence>
<name>X7ZET0_MYCXE</name>
<accession>X7ZET0</accession>
<gene>
    <name evidence="2" type="ORF">I553_2297</name>
</gene>
<organism evidence="2">
    <name type="scientific">Mycobacterium xenopi 4042</name>
    <dbReference type="NCBI Taxonomy" id="1299334"/>
    <lineage>
        <taxon>Bacteria</taxon>
        <taxon>Bacillati</taxon>
        <taxon>Actinomycetota</taxon>
        <taxon>Actinomycetes</taxon>
        <taxon>Mycobacteriales</taxon>
        <taxon>Mycobacteriaceae</taxon>
        <taxon>Mycobacterium</taxon>
    </lineage>
</organism>
<sequence length="40" mass="4755">MSSCRSGQWQRFDRHHRRGNHVLGQPLRQLLANLAGRRCR</sequence>
<proteinExistence type="predicted"/>